<dbReference type="InterPro" id="IPR023865">
    <property type="entry name" value="Aliphatic_acid_kinase_CS"/>
</dbReference>
<evidence type="ECO:0000256" key="5">
    <source>
        <dbReference type="ARBA" id="ARBA00022741"/>
    </source>
</evidence>
<evidence type="ECO:0000256" key="3">
    <source>
        <dbReference type="ARBA" id="ARBA00022679"/>
    </source>
</evidence>
<dbReference type="EC" id="2.7.2.1" evidence="9"/>
<feature type="binding site" evidence="9">
    <location>
        <position position="384"/>
    </location>
    <ligand>
        <name>Mg(2+)</name>
        <dbReference type="ChEBI" id="CHEBI:18420"/>
    </ligand>
</feature>
<keyword evidence="4 9" id="KW-0479">Metal-binding</keyword>
<evidence type="ECO:0000256" key="6">
    <source>
        <dbReference type="ARBA" id="ARBA00022777"/>
    </source>
</evidence>
<evidence type="ECO:0000256" key="2">
    <source>
        <dbReference type="ARBA" id="ARBA00022490"/>
    </source>
</evidence>
<dbReference type="PROSITE" id="PS01076">
    <property type="entry name" value="ACETATE_KINASE_2"/>
    <property type="match status" value="1"/>
</dbReference>
<evidence type="ECO:0000256" key="9">
    <source>
        <dbReference type="HAMAP-Rule" id="MF_00020"/>
    </source>
</evidence>
<gene>
    <name evidence="9 11" type="primary">ackA</name>
    <name evidence="11" type="ORF">NJ75_02813</name>
</gene>
<comment type="catalytic activity">
    <reaction evidence="9">
        <text>acetate + ATP = acetyl phosphate + ADP</text>
        <dbReference type="Rhea" id="RHEA:11352"/>
        <dbReference type="ChEBI" id="CHEBI:22191"/>
        <dbReference type="ChEBI" id="CHEBI:30089"/>
        <dbReference type="ChEBI" id="CHEBI:30616"/>
        <dbReference type="ChEBI" id="CHEBI:456216"/>
        <dbReference type="EC" id="2.7.2.1"/>
    </reaction>
</comment>
<dbReference type="UniPathway" id="UPA00340">
    <property type="reaction ID" value="UER00458"/>
</dbReference>
<comment type="function">
    <text evidence="9">Catalyzes the formation of acetyl phosphate from acetate and ATP. Can also catalyze the reverse reaction.</text>
</comment>
<dbReference type="NCBIfam" id="TIGR00016">
    <property type="entry name" value="ackA"/>
    <property type="match status" value="1"/>
</dbReference>
<evidence type="ECO:0000256" key="1">
    <source>
        <dbReference type="ARBA" id="ARBA00008748"/>
    </source>
</evidence>
<feature type="binding site" evidence="9">
    <location>
        <begin position="333"/>
        <end position="337"/>
    </location>
    <ligand>
        <name>ATP</name>
        <dbReference type="ChEBI" id="CHEBI:30616"/>
    </ligand>
</feature>
<dbReference type="Gene3D" id="3.30.420.40">
    <property type="match status" value="2"/>
</dbReference>
<evidence type="ECO:0000256" key="4">
    <source>
        <dbReference type="ARBA" id="ARBA00022723"/>
    </source>
</evidence>
<dbReference type="GO" id="GO:0006083">
    <property type="term" value="P:acetate metabolic process"/>
    <property type="evidence" value="ECO:0007669"/>
    <property type="project" value="TreeGrafter"/>
</dbReference>
<evidence type="ECO:0000313" key="12">
    <source>
        <dbReference type="Proteomes" id="UP000031338"/>
    </source>
</evidence>
<name>A0A0B8ZG47_9SPHN</name>
<feature type="site" description="Transition state stabilizer" evidence="9">
    <location>
        <position position="186"/>
    </location>
</feature>
<dbReference type="InterPro" id="IPR004372">
    <property type="entry name" value="Ac/propionate_kinase"/>
</dbReference>
<dbReference type="Pfam" id="PF00871">
    <property type="entry name" value="Acetate_kinase"/>
    <property type="match status" value="1"/>
</dbReference>
<dbReference type="InterPro" id="IPR043129">
    <property type="entry name" value="ATPase_NBD"/>
</dbReference>
<keyword evidence="5 9" id="KW-0547">Nucleotide-binding</keyword>
<protein>
    <recommendedName>
        <fullName evidence="9">Acetate kinase</fullName>
        <ecNumber evidence="9">2.7.2.1</ecNumber>
    </recommendedName>
    <alternativeName>
        <fullName evidence="9">Acetokinase</fullName>
    </alternativeName>
</protein>
<dbReference type="GO" id="GO:0005524">
    <property type="term" value="F:ATP binding"/>
    <property type="evidence" value="ECO:0007669"/>
    <property type="project" value="UniProtKB-KW"/>
</dbReference>
<comment type="cofactor">
    <cofactor evidence="9">
        <name>Mg(2+)</name>
        <dbReference type="ChEBI" id="CHEBI:18420"/>
    </cofactor>
    <cofactor evidence="9">
        <name>Mn(2+)</name>
        <dbReference type="ChEBI" id="CHEBI:29035"/>
    </cofactor>
    <text evidence="9">Mg(2+). Can also accept Mn(2+).</text>
</comment>
<dbReference type="HAMAP" id="MF_00020">
    <property type="entry name" value="Acetate_kinase"/>
    <property type="match status" value="1"/>
</dbReference>
<keyword evidence="2 9" id="KW-0963">Cytoplasm</keyword>
<feature type="binding site" evidence="9">
    <location>
        <position position="14"/>
    </location>
    <ligand>
        <name>Mg(2+)</name>
        <dbReference type="ChEBI" id="CHEBI:18420"/>
    </ligand>
</feature>
<dbReference type="PROSITE" id="PS01075">
    <property type="entry name" value="ACETATE_KINASE_1"/>
    <property type="match status" value="1"/>
</dbReference>
<feature type="site" description="Transition state stabilizer" evidence="9">
    <location>
        <position position="246"/>
    </location>
</feature>
<feature type="binding site" evidence="9">
    <location>
        <begin position="213"/>
        <end position="217"/>
    </location>
    <ligand>
        <name>ATP</name>
        <dbReference type="ChEBI" id="CHEBI:30616"/>
    </ligand>
</feature>
<feature type="binding site" evidence="9">
    <location>
        <position position="98"/>
    </location>
    <ligand>
        <name>substrate</name>
    </ligand>
</feature>
<dbReference type="SUPFAM" id="SSF53067">
    <property type="entry name" value="Actin-like ATPase domain"/>
    <property type="match status" value="2"/>
</dbReference>
<dbReference type="GO" id="GO:0005829">
    <property type="term" value="C:cytosol"/>
    <property type="evidence" value="ECO:0007669"/>
    <property type="project" value="TreeGrafter"/>
</dbReference>
<evidence type="ECO:0000256" key="7">
    <source>
        <dbReference type="ARBA" id="ARBA00022840"/>
    </source>
</evidence>
<keyword evidence="3 9" id="KW-0808">Transferase</keyword>
<evidence type="ECO:0000256" key="10">
    <source>
        <dbReference type="RuleBase" id="RU003835"/>
    </source>
</evidence>
<dbReference type="PRINTS" id="PR00471">
    <property type="entry name" value="ACETATEKNASE"/>
</dbReference>
<evidence type="ECO:0000313" key="11">
    <source>
        <dbReference type="EMBL" id="KHS45224.1"/>
    </source>
</evidence>
<dbReference type="EMBL" id="JRVC01000013">
    <property type="protein sequence ID" value="KHS45224.1"/>
    <property type="molecule type" value="Genomic_DNA"/>
</dbReference>
<comment type="caution">
    <text evidence="11">The sequence shown here is derived from an EMBL/GenBank/DDBJ whole genome shotgun (WGS) entry which is preliminary data.</text>
</comment>
<evidence type="ECO:0000256" key="8">
    <source>
        <dbReference type="ARBA" id="ARBA00022842"/>
    </source>
</evidence>
<proteinExistence type="inferred from homology"/>
<dbReference type="PANTHER" id="PTHR21060:SF21">
    <property type="entry name" value="ACETATE KINASE"/>
    <property type="match status" value="1"/>
</dbReference>
<reference evidence="11 12" key="1">
    <citation type="submission" date="2014-10" db="EMBL/GenBank/DDBJ databases">
        <title>Draft genome sequence of Novosphingobium subterraneum DSM 12447.</title>
        <authorList>
            <person name="Gan H.M."/>
            <person name="Gan H.Y."/>
            <person name="Savka M.A."/>
        </authorList>
    </citation>
    <scope>NUCLEOTIDE SEQUENCE [LARGE SCALE GENOMIC DNA]</scope>
    <source>
        <strain evidence="11 12">DSM 12447</strain>
    </source>
</reference>
<dbReference type="PIRSF" id="PIRSF000722">
    <property type="entry name" value="Acetate_prop_kin"/>
    <property type="match status" value="1"/>
</dbReference>
<accession>A0A0B8ZG47</accession>
<dbReference type="GO" id="GO:0006085">
    <property type="term" value="P:acetyl-CoA biosynthetic process"/>
    <property type="evidence" value="ECO:0007669"/>
    <property type="project" value="UniProtKB-UniRule"/>
</dbReference>
<dbReference type="STRING" id="48936.NJ75_02813"/>
<keyword evidence="7 9" id="KW-0067">ATP-binding</keyword>
<keyword evidence="8 9" id="KW-0460">Magnesium</keyword>
<sequence length="402" mass="42777">MRDSAAMAEILCLNAGSSSLKFALYAEPGTDEPSLLASGKIENIGLEPHLIARDAKGDVLADRRWTKDVTITHETLLKDLLREIEASVGEDLIAVGHRIVHGGADHSAPARVDAPLLAALEALCPLAPLHQPHNLAAVRAVSRLRPALLQVACFDTGFHHGQPPVATRLALPRALGEEGMRRYGFHGISYEYIARQLRLIDPDTGGGRTIAAHLGNGASLCAMDGGRSIDTTMGFTALDGLVMGTRCGALDPGAVLYLLQQRGMTAREVERLLYSESGLLGVSGTSSDMRALLGSETPAAGEAIDLFVWQIARQAGALASSLGGLDSFVFTAGIGENAPEIRARVADRLRWLGVALDTDANLRGASVISAPFSRVTVRIIPTDEEWMIAIHTADLLREEPKP</sequence>
<feature type="active site" description="Proton donor/acceptor" evidence="9">
    <location>
        <position position="155"/>
    </location>
</feature>
<comment type="subunit">
    <text evidence="9">Homodimer.</text>
</comment>
<dbReference type="GO" id="GO:0008776">
    <property type="term" value="F:acetate kinase activity"/>
    <property type="evidence" value="ECO:0007669"/>
    <property type="project" value="UniProtKB-UniRule"/>
</dbReference>
<feature type="binding site" evidence="9">
    <location>
        <position position="21"/>
    </location>
    <ligand>
        <name>ATP</name>
        <dbReference type="ChEBI" id="CHEBI:30616"/>
    </ligand>
</feature>
<keyword evidence="6 9" id="KW-0418">Kinase</keyword>
<comment type="similarity">
    <text evidence="1 9 10">Belongs to the acetokinase family.</text>
</comment>
<dbReference type="PANTHER" id="PTHR21060">
    <property type="entry name" value="ACETATE KINASE"/>
    <property type="match status" value="1"/>
</dbReference>
<dbReference type="PATRIC" id="fig|48936.3.peg.2827"/>
<dbReference type="InterPro" id="IPR000890">
    <property type="entry name" value="Aliphatic_acid_kin_short-chain"/>
</dbReference>
<keyword evidence="12" id="KW-1185">Reference proteome</keyword>
<dbReference type="GO" id="GO:0000287">
    <property type="term" value="F:magnesium ion binding"/>
    <property type="evidence" value="ECO:0007669"/>
    <property type="project" value="UniProtKB-UniRule"/>
</dbReference>
<comment type="pathway">
    <text evidence="9">Metabolic intermediate biosynthesis; acetyl-CoA biosynthesis; acetyl-CoA from acetate: step 1/2.</text>
</comment>
<organism evidence="11 12">
    <name type="scientific">Novosphingobium subterraneum</name>
    <dbReference type="NCBI Taxonomy" id="48936"/>
    <lineage>
        <taxon>Bacteria</taxon>
        <taxon>Pseudomonadati</taxon>
        <taxon>Pseudomonadota</taxon>
        <taxon>Alphaproteobacteria</taxon>
        <taxon>Sphingomonadales</taxon>
        <taxon>Sphingomonadaceae</taxon>
        <taxon>Novosphingobium</taxon>
    </lineage>
</organism>
<feature type="binding site" evidence="9">
    <location>
        <begin position="288"/>
        <end position="290"/>
    </location>
    <ligand>
        <name>ATP</name>
        <dbReference type="ChEBI" id="CHEBI:30616"/>
    </ligand>
</feature>
<dbReference type="Proteomes" id="UP000031338">
    <property type="component" value="Unassembled WGS sequence"/>
</dbReference>
<comment type="subcellular location">
    <subcellularLocation>
        <location evidence="9">Cytoplasm</location>
    </subcellularLocation>
</comment>
<dbReference type="AlphaFoldDB" id="A0A0B8ZG47"/>